<dbReference type="InterPro" id="IPR002885">
    <property type="entry name" value="PPR_rpt"/>
</dbReference>
<evidence type="ECO:0008006" key="5">
    <source>
        <dbReference type="Google" id="ProtNLM"/>
    </source>
</evidence>
<dbReference type="InterPro" id="IPR046960">
    <property type="entry name" value="PPR_At4g14850-like_plant"/>
</dbReference>
<evidence type="ECO:0000256" key="1">
    <source>
        <dbReference type="ARBA" id="ARBA00022737"/>
    </source>
</evidence>
<accession>A0ABP0WGM7</accession>
<sequence>MQQEGVQPESVTFVGVLNACVSILALEEGRCVHQQIMQSGSESNVFVGSSLVDMYAKCGRIEDTGNAFKKMPSRDVVSWTAMIFRHVQCREGQKALELFQQMQQEGV</sequence>
<keyword evidence="1" id="KW-0677">Repeat</keyword>
<dbReference type="EMBL" id="OZ020112">
    <property type="protein sequence ID" value="CAK9265619.1"/>
    <property type="molecule type" value="Genomic_DNA"/>
</dbReference>
<evidence type="ECO:0000313" key="3">
    <source>
        <dbReference type="EMBL" id="CAK9265619.1"/>
    </source>
</evidence>
<proteinExistence type="predicted"/>
<reference evidence="3" key="1">
    <citation type="submission" date="2024-02" db="EMBL/GenBank/DDBJ databases">
        <authorList>
            <consortium name="ELIXIR-Norway"/>
            <consortium name="Elixir Norway"/>
        </authorList>
    </citation>
    <scope>NUCLEOTIDE SEQUENCE</scope>
</reference>
<protein>
    <recommendedName>
        <fullName evidence="5">Pentatricopeptide repeat-containing protein</fullName>
    </recommendedName>
</protein>
<dbReference type="Gene3D" id="1.25.40.10">
    <property type="entry name" value="Tetratricopeptide repeat domain"/>
    <property type="match status" value="1"/>
</dbReference>
<dbReference type="Proteomes" id="UP001497444">
    <property type="component" value="Chromosome 17"/>
</dbReference>
<name>A0ABP0WGM7_9BRYO</name>
<keyword evidence="4" id="KW-1185">Reference proteome</keyword>
<dbReference type="NCBIfam" id="TIGR00756">
    <property type="entry name" value="PPR"/>
    <property type="match status" value="1"/>
</dbReference>
<dbReference type="PANTHER" id="PTHR47926">
    <property type="entry name" value="PENTATRICOPEPTIDE REPEAT-CONTAINING PROTEIN"/>
    <property type="match status" value="1"/>
</dbReference>
<dbReference type="PROSITE" id="PS51375">
    <property type="entry name" value="PPR"/>
    <property type="match status" value="1"/>
</dbReference>
<evidence type="ECO:0000256" key="2">
    <source>
        <dbReference type="PROSITE-ProRule" id="PRU00708"/>
    </source>
</evidence>
<dbReference type="InterPro" id="IPR011990">
    <property type="entry name" value="TPR-like_helical_dom_sf"/>
</dbReference>
<dbReference type="Pfam" id="PF01535">
    <property type="entry name" value="PPR"/>
    <property type="match status" value="2"/>
</dbReference>
<organism evidence="3 4">
    <name type="scientific">Sphagnum jensenii</name>
    <dbReference type="NCBI Taxonomy" id="128206"/>
    <lineage>
        <taxon>Eukaryota</taxon>
        <taxon>Viridiplantae</taxon>
        <taxon>Streptophyta</taxon>
        <taxon>Embryophyta</taxon>
        <taxon>Bryophyta</taxon>
        <taxon>Sphagnophytina</taxon>
        <taxon>Sphagnopsida</taxon>
        <taxon>Sphagnales</taxon>
        <taxon>Sphagnaceae</taxon>
        <taxon>Sphagnum</taxon>
    </lineage>
</organism>
<gene>
    <name evidence="3" type="ORF">CSSPJE1EN1_LOCUS11097</name>
</gene>
<evidence type="ECO:0000313" key="4">
    <source>
        <dbReference type="Proteomes" id="UP001497444"/>
    </source>
</evidence>
<feature type="repeat" description="PPR" evidence="2">
    <location>
        <begin position="75"/>
        <end position="107"/>
    </location>
</feature>